<dbReference type="PRINTS" id="PR00463">
    <property type="entry name" value="EP450I"/>
</dbReference>
<name>A0A2B4S4Q4_STYPI</name>
<dbReference type="PANTHER" id="PTHR24293:SF0">
    <property type="entry name" value="CYP46A1 PROTEIN-RELATED"/>
    <property type="match status" value="1"/>
</dbReference>
<protein>
    <submittedName>
        <fullName evidence="4">Cholesterol 24-hydroxylase</fullName>
    </submittedName>
</protein>
<dbReference type="InterPro" id="IPR039983">
    <property type="entry name" value="CYP46A1"/>
</dbReference>
<gene>
    <name evidence="4" type="primary">CYP46A1</name>
    <name evidence="4" type="ORF">AWC38_SpisGene11377</name>
</gene>
<dbReference type="GO" id="GO:0005506">
    <property type="term" value="F:iron ion binding"/>
    <property type="evidence" value="ECO:0007669"/>
    <property type="project" value="InterPro"/>
</dbReference>
<reference evidence="5" key="1">
    <citation type="journal article" date="2017" name="bioRxiv">
        <title>Comparative analysis of the genomes of Stylophora pistillata and Acropora digitifera provides evidence for extensive differences between species of corals.</title>
        <authorList>
            <person name="Voolstra C.R."/>
            <person name="Li Y."/>
            <person name="Liew Y.J."/>
            <person name="Baumgarten S."/>
            <person name="Zoccola D."/>
            <person name="Flot J.-F."/>
            <person name="Tambutte S."/>
            <person name="Allemand D."/>
            <person name="Aranda M."/>
        </authorList>
    </citation>
    <scope>NUCLEOTIDE SEQUENCE [LARGE SCALE GENOMIC DNA]</scope>
</reference>
<dbReference type="GO" id="GO:0020037">
    <property type="term" value="F:heme binding"/>
    <property type="evidence" value="ECO:0007669"/>
    <property type="project" value="InterPro"/>
</dbReference>
<dbReference type="InterPro" id="IPR017972">
    <property type="entry name" value="Cyt_P450_CS"/>
</dbReference>
<keyword evidence="5" id="KW-1185">Reference proteome</keyword>
<dbReference type="Gene3D" id="1.10.630.10">
    <property type="entry name" value="Cytochrome P450"/>
    <property type="match status" value="1"/>
</dbReference>
<proteinExistence type="inferred from homology"/>
<dbReference type="OrthoDB" id="1470350at2759"/>
<comment type="caution">
    <text evidence="4">The sequence shown here is derived from an EMBL/GenBank/DDBJ whole genome shotgun (WGS) entry which is preliminary data.</text>
</comment>
<comment type="similarity">
    <text evidence="1 3">Belongs to the cytochrome P450 family.</text>
</comment>
<sequence length="498" mass="57172">MLYLLFYLFGALLSLSLVLVSSFATYLVYKRNKFLHIPSPPMSSFFKGHADQISAMRHTGYPTDQKFLEWHIEYGRTLVVWFWHIPVLLVVDPELIKDVLVVKCQPKDAMSYEILGSLFGQRFLGCGLVTNLDHGSWKKRRAIMHPAFHRKSLKDLMGSFNSSADLLLEHLCTMADGQTEIQMFNQFTKAALDVICKVAFGMDLEIISGKDNKFSEAVSLSFHGVEEASFDIFHRFNVFQYPFQRKVVKAVQFLRETGRKVIEVRKHAMARGEEVPDDILQRIIQQQEEIPELGIEDLVDDFVTFFIAGHETTSSLLAFCVLDLGDHPDILDSLVGEVFDVLGEKQHVSFDDLAKLHQLGLVIKETLRRHPPATGNIRKIEKDQDVGRYKIPADVAVITSTYVVSHFPEYWKNPEEFNPYRFDDDEVLRRCHYSYFPFSLGPRNCIGLNFAQIEAKVLLSRFLQTFKFSLVPGQSRDVLERGTLRPKDGVRCTLTRRH</sequence>
<evidence type="ECO:0000256" key="1">
    <source>
        <dbReference type="ARBA" id="ARBA00010617"/>
    </source>
</evidence>
<evidence type="ECO:0000313" key="4">
    <source>
        <dbReference type="EMBL" id="PFX24033.1"/>
    </source>
</evidence>
<evidence type="ECO:0000313" key="5">
    <source>
        <dbReference type="Proteomes" id="UP000225706"/>
    </source>
</evidence>
<dbReference type="PANTHER" id="PTHR24293">
    <property type="entry name" value="CYTOCHROME P450 FAMILY 46 SUBFAMILY A"/>
    <property type="match status" value="1"/>
</dbReference>
<keyword evidence="2 3" id="KW-0479">Metal-binding</keyword>
<comment type="cofactor">
    <cofactor evidence="2">
        <name>heme</name>
        <dbReference type="ChEBI" id="CHEBI:30413"/>
    </cofactor>
</comment>
<dbReference type="STRING" id="50429.A0A2B4S4Q4"/>
<keyword evidence="3" id="KW-0560">Oxidoreductase</keyword>
<dbReference type="Proteomes" id="UP000225706">
    <property type="component" value="Unassembled WGS sequence"/>
</dbReference>
<dbReference type="PRINTS" id="PR00385">
    <property type="entry name" value="P450"/>
</dbReference>
<dbReference type="PROSITE" id="PS00086">
    <property type="entry name" value="CYTOCHROME_P450"/>
    <property type="match status" value="1"/>
</dbReference>
<dbReference type="SUPFAM" id="SSF48264">
    <property type="entry name" value="Cytochrome P450"/>
    <property type="match status" value="1"/>
</dbReference>
<organism evidence="4 5">
    <name type="scientific">Stylophora pistillata</name>
    <name type="common">Smooth cauliflower coral</name>
    <dbReference type="NCBI Taxonomy" id="50429"/>
    <lineage>
        <taxon>Eukaryota</taxon>
        <taxon>Metazoa</taxon>
        <taxon>Cnidaria</taxon>
        <taxon>Anthozoa</taxon>
        <taxon>Hexacorallia</taxon>
        <taxon>Scleractinia</taxon>
        <taxon>Astrocoeniina</taxon>
        <taxon>Pocilloporidae</taxon>
        <taxon>Stylophora</taxon>
    </lineage>
</organism>
<dbReference type="EMBL" id="LSMT01000188">
    <property type="protein sequence ID" value="PFX24033.1"/>
    <property type="molecule type" value="Genomic_DNA"/>
</dbReference>
<dbReference type="GO" id="GO:0006707">
    <property type="term" value="P:cholesterol catabolic process"/>
    <property type="evidence" value="ECO:0007669"/>
    <property type="project" value="InterPro"/>
</dbReference>
<dbReference type="InterPro" id="IPR001128">
    <property type="entry name" value="Cyt_P450"/>
</dbReference>
<keyword evidence="3" id="KW-0503">Monooxygenase</keyword>
<feature type="binding site" description="axial binding residue" evidence="2">
    <location>
        <position position="445"/>
    </location>
    <ligand>
        <name>heme</name>
        <dbReference type="ChEBI" id="CHEBI:30413"/>
    </ligand>
    <ligandPart>
        <name>Fe</name>
        <dbReference type="ChEBI" id="CHEBI:18248"/>
    </ligandPart>
</feature>
<keyword evidence="2 3" id="KW-0349">Heme</keyword>
<dbReference type="AlphaFoldDB" id="A0A2B4S4Q4"/>
<evidence type="ECO:0000256" key="3">
    <source>
        <dbReference type="RuleBase" id="RU000461"/>
    </source>
</evidence>
<dbReference type="CDD" id="cd20613">
    <property type="entry name" value="CYP46A1-like"/>
    <property type="match status" value="1"/>
</dbReference>
<dbReference type="InterPro" id="IPR036396">
    <property type="entry name" value="Cyt_P450_sf"/>
</dbReference>
<dbReference type="Pfam" id="PF00067">
    <property type="entry name" value="p450"/>
    <property type="match status" value="1"/>
</dbReference>
<dbReference type="GO" id="GO:0033781">
    <property type="term" value="F:cholesterol 24-hydroxylase activity"/>
    <property type="evidence" value="ECO:0007669"/>
    <property type="project" value="InterPro"/>
</dbReference>
<evidence type="ECO:0000256" key="2">
    <source>
        <dbReference type="PIRSR" id="PIRSR602401-1"/>
    </source>
</evidence>
<accession>A0A2B4S4Q4</accession>
<keyword evidence="2 3" id="KW-0408">Iron</keyword>
<dbReference type="InterPro" id="IPR002401">
    <property type="entry name" value="Cyt_P450_E_grp-I"/>
</dbReference>